<evidence type="ECO:0000256" key="3">
    <source>
        <dbReference type="SAM" id="SignalP"/>
    </source>
</evidence>
<keyword evidence="1 2" id="KW-0193">Cuticle</keyword>
<dbReference type="GO" id="GO:0008010">
    <property type="term" value="F:structural constituent of chitin-based larval cuticle"/>
    <property type="evidence" value="ECO:0007669"/>
    <property type="project" value="TreeGrafter"/>
</dbReference>
<evidence type="ECO:0000256" key="1">
    <source>
        <dbReference type="ARBA" id="ARBA00022460"/>
    </source>
</evidence>
<evidence type="ECO:0000313" key="4">
    <source>
        <dbReference type="EMBL" id="KAK8741153.1"/>
    </source>
</evidence>
<dbReference type="EMBL" id="JARKIK010000031">
    <property type="protein sequence ID" value="KAK8741153.1"/>
    <property type="molecule type" value="Genomic_DNA"/>
</dbReference>
<dbReference type="EMBL" id="JARKIK010000031">
    <property type="protein sequence ID" value="KAK8741150.1"/>
    <property type="molecule type" value="Genomic_DNA"/>
</dbReference>
<feature type="chain" id="PRO_5044717464" evidence="3">
    <location>
        <begin position="18"/>
        <end position="152"/>
    </location>
</feature>
<dbReference type="EMBL" id="JARKIK010000031">
    <property type="protein sequence ID" value="KAK8741154.1"/>
    <property type="molecule type" value="Genomic_DNA"/>
</dbReference>
<evidence type="ECO:0000313" key="5">
    <source>
        <dbReference type="Proteomes" id="UP001445076"/>
    </source>
</evidence>
<dbReference type="EMBL" id="JARKIK010000031">
    <property type="protein sequence ID" value="KAK8741149.1"/>
    <property type="molecule type" value="Genomic_DNA"/>
</dbReference>
<dbReference type="Pfam" id="PF00379">
    <property type="entry name" value="Chitin_bind_4"/>
    <property type="match status" value="1"/>
</dbReference>
<gene>
    <name evidence="4" type="ORF">OTU49_002525</name>
</gene>
<accession>A0AAW0XMI0</accession>
<reference evidence="4 5" key="1">
    <citation type="journal article" date="2024" name="BMC Genomics">
        <title>Genome assembly of redclaw crayfish (Cherax quadricarinatus) provides insights into its immune adaptation and hypoxia tolerance.</title>
        <authorList>
            <person name="Liu Z."/>
            <person name="Zheng J."/>
            <person name="Li H."/>
            <person name="Fang K."/>
            <person name="Wang S."/>
            <person name="He J."/>
            <person name="Zhou D."/>
            <person name="Weng S."/>
            <person name="Chi M."/>
            <person name="Gu Z."/>
            <person name="He J."/>
            <person name="Li F."/>
            <person name="Wang M."/>
        </authorList>
    </citation>
    <scope>NUCLEOTIDE SEQUENCE [LARGE SCALE GENOMIC DNA]</scope>
    <source>
        <strain evidence="4">ZL_2023a</strain>
    </source>
</reference>
<feature type="signal peptide" evidence="3">
    <location>
        <begin position="1"/>
        <end position="17"/>
    </location>
</feature>
<dbReference type="EMBL" id="JARKIK010000031">
    <property type="protein sequence ID" value="KAK8741158.1"/>
    <property type="molecule type" value="Genomic_DNA"/>
</dbReference>
<comment type="caution">
    <text evidence="4">The sequence shown here is derived from an EMBL/GenBank/DDBJ whole genome shotgun (WGS) entry which is preliminary data.</text>
</comment>
<dbReference type="EMBL" id="JARKIK010000031">
    <property type="protein sequence ID" value="KAK8741152.1"/>
    <property type="molecule type" value="Genomic_DNA"/>
</dbReference>
<dbReference type="EMBL" id="JARKIK010000031">
    <property type="protein sequence ID" value="KAK8741156.1"/>
    <property type="molecule type" value="Genomic_DNA"/>
</dbReference>
<dbReference type="EMBL" id="JARKIK010000031">
    <property type="protein sequence ID" value="KAK8741157.1"/>
    <property type="molecule type" value="Genomic_DNA"/>
</dbReference>
<proteinExistence type="predicted"/>
<dbReference type="PANTHER" id="PTHR10380">
    <property type="entry name" value="CUTICLE PROTEIN"/>
    <property type="match status" value="1"/>
</dbReference>
<dbReference type="PROSITE" id="PS51155">
    <property type="entry name" value="CHIT_BIND_RR_2"/>
    <property type="match status" value="1"/>
</dbReference>
<dbReference type="EMBL" id="JARKIK010000031">
    <property type="protein sequence ID" value="KAK8741155.1"/>
    <property type="molecule type" value="Genomic_DNA"/>
</dbReference>
<dbReference type="Proteomes" id="UP001445076">
    <property type="component" value="Unassembled WGS sequence"/>
</dbReference>
<dbReference type="EMBL" id="JARKIK010000031">
    <property type="protein sequence ID" value="KAK8741151.1"/>
    <property type="molecule type" value="Genomic_DNA"/>
</dbReference>
<dbReference type="InterPro" id="IPR050468">
    <property type="entry name" value="Cuticle_Struct_Prot"/>
</dbReference>
<dbReference type="AlphaFoldDB" id="A0AAW0XMI0"/>
<organism evidence="4 5">
    <name type="scientific">Cherax quadricarinatus</name>
    <name type="common">Australian red claw crayfish</name>
    <dbReference type="NCBI Taxonomy" id="27406"/>
    <lineage>
        <taxon>Eukaryota</taxon>
        <taxon>Metazoa</taxon>
        <taxon>Ecdysozoa</taxon>
        <taxon>Arthropoda</taxon>
        <taxon>Crustacea</taxon>
        <taxon>Multicrustacea</taxon>
        <taxon>Malacostraca</taxon>
        <taxon>Eumalacostraca</taxon>
        <taxon>Eucarida</taxon>
        <taxon>Decapoda</taxon>
        <taxon>Pleocyemata</taxon>
        <taxon>Astacidea</taxon>
        <taxon>Parastacoidea</taxon>
        <taxon>Parastacidae</taxon>
        <taxon>Cherax</taxon>
    </lineage>
</organism>
<dbReference type="GO" id="GO:0062129">
    <property type="term" value="C:chitin-based extracellular matrix"/>
    <property type="evidence" value="ECO:0007669"/>
    <property type="project" value="TreeGrafter"/>
</dbReference>
<keyword evidence="3" id="KW-0732">Signal</keyword>
<dbReference type="PANTHER" id="PTHR10380:SF173">
    <property type="entry name" value="CUTICULAR PROTEIN 47EF, ISOFORM C-RELATED"/>
    <property type="match status" value="1"/>
</dbReference>
<sequence>MHTWTLLLLGLVTLAAALPEKLHQLAGEADEDEEGVDYEDEPKRPYSFSYAASRYYNGAPDREHQEQRGEDGITRGVFRYVDPRHKVQEVVYFADEGGFHVEASNLPQETLAVQNARLKHQELFEKIREEHARIGAERALLESENTDDEKYQ</sequence>
<reference evidence="4" key="2">
    <citation type="submission" date="2024-01" db="EMBL/GenBank/DDBJ databases">
        <authorList>
            <person name="He J."/>
            <person name="Wang M."/>
            <person name="Zheng J."/>
            <person name="Liu Z."/>
        </authorList>
    </citation>
    <scope>NUCLEOTIDE SEQUENCE</scope>
    <source>
        <strain evidence="4">ZL_2023a</strain>
        <tissue evidence="4">Muscle</tissue>
    </source>
</reference>
<keyword evidence="5" id="KW-1185">Reference proteome</keyword>
<name>A0AAW0XMI0_CHEQU</name>
<dbReference type="InterPro" id="IPR000618">
    <property type="entry name" value="Insect_cuticle"/>
</dbReference>
<evidence type="ECO:0000256" key="2">
    <source>
        <dbReference type="PROSITE-ProRule" id="PRU00497"/>
    </source>
</evidence>
<protein>
    <submittedName>
        <fullName evidence="4">Uncharacterized protein</fullName>
    </submittedName>
</protein>